<feature type="compositionally biased region" description="Basic and acidic residues" evidence="1">
    <location>
        <begin position="590"/>
        <end position="600"/>
    </location>
</feature>
<dbReference type="GO" id="GO:0048188">
    <property type="term" value="C:Set1C/COMPASS complex"/>
    <property type="evidence" value="ECO:0007669"/>
    <property type="project" value="TreeGrafter"/>
</dbReference>
<feature type="compositionally biased region" description="Polar residues" evidence="1">
    <location>
        <begin position="482"/>
        <end position="497"/>
    </location>
</feature>
<dbReference type="EMBL" id="CAJNOE010001935">
    <property type="protein sequence ID" value="CAF1458930.1"/>
    <property type="molecule type" value="Genomic_DNA"/>
</dbReference>
<accession>A0A815Q5S1</accession>
<feature type="non-terminal residue" evidence="3">
    <location>
        <position position="1"/>
    </location>
</feature>
<comment type="caution">
    <text evidence="3">The sequence shown here is derived from an EMBL/GenBank/DDBJ whole genome shotgun (WGS) entry which is preliminary data.</text>
</comment>
<evidence type="ECO:0000259" key="2">
    <source>
        <dbReference type="Pfam" id="PF05205"/>
    </source>
</evidence>
<organism evidence="3 4">
    <name type="scientific">Adineta steineri</name>
    <dbReference type="NCBI Taxonomy" id="433720"/>
    <lineage>
        <taxon>Eukaryota</taxon>
        <taxon>Metazoa</taxon>
        <taxon>Spiralia</taxon>
        <taxon>Gnathifera</taxon>
        <taxon>Rotifera</taxon>
        <taxon>Eurotatoria</taxon>
        <taxon>Bdelloidea</taxon>
        <taxon>Adinetida</taxon>
        <taxon>Adinetidae</taxon>
        <taxon>Adineta</taxon>
    </lineage>
</organism>
<sequence length="671" mass="75496">IMSESYVLHDVMRKVKADGLFDSIRRDLISDIEQKPSYLDLKSQIESLMSSYLSEHKWSPSLKKSDIRERARRHIETSNLIKDTLPSLVNQYMQTCQQQLIQPRLLSFVSDHIEHVYNSIGGTHVYRPPTSYTQSIPIPQEPLKTENNKFSIPIKKEPTIPSKPTIPIDKNPQISNVIKKQIPPKKKPIPIPKESIKEEKKTRILSPTTSPNDLVDISPSSISIENEPTPKSSSPSPPPPIVRIASPLNTESPQKIKRLSESNDDNSTIHIKKKKIKTDDTQQKDIPEEKSEDNINSSSTTTNETDTRKLRPRRPNPKYLNEQFETEDLIISEPSPPLPVLLPQSSTSTISKTKRFRPSKSSTSFDREQYDTPSSPVPLTFTSTETSGLAGDMSPEYGTSLPSFDMTEKQEIETEDNINSSSTTTNETDTRKLRPRRPNPKYLNEQYETEDLIISEPSPPLPVLLPQSSTSTISKTKRFRPSKSSTSFDQEQYDTPSSPVPLTFTSTETSGLAGDMSPEYGTSLPSFDMTEKQEIETNDEQIRTPSPVTADTKKTTSPRRLRPRKANERSFIAENQNEKSNDLPMRTSSKTRESSRHRIEPANISSTSDDTDIQQTNTKKTRHSSSSGGDTNSNELPNRSISVPENLNTTTDETSATPVSKSFIWKPKISK</sequence>
<evidence type="ECO:0000313" key="3">
    <source>
        <dbReference type="EMBL" id="CAF1458930.1"/>
    </source>
</evidence>
<feature type="region of interest" description="Disordered" evidence="1">
    <location>
        <begin position="154"/>
        <end position="671"/>
    </location>
</feature>
<dbReference type="GO" id="GO:0031297">
    <property type="term" value="P:replication fork processing"/>
    <property type="evidence" value="ECO:0007669"/>
    <property type="project" value="TreeGrafter"/>
</dbReference>
<feature type="compositionally biased region" description="Polar residues" evidence="1">
    <location>
        <begin position="603"/>
        <end position="660"/>
    </location>
</feature>
<feature type="domain" description="BOD1/SHG1" evidence="2">
    <location>
        <begin position="12"/>
        <end position="97"/>
    </location>
</feature>
<dbReference type="PANTHER" id="PTHR31532">
    <property type="entry name" value="BIORIENTATION OF CHROMOSOMES IN CELL DIVISION 1 FAMILY MEMBER"/>
    <property type="match status" value="1"/>
</dbReference>
<feature type="compositionally biased region" description="Low complexity" evidence="1">
    <location>
        <begin position="294"/>
        <end position="304"/>
    </location>
</feature>
<dbReference type="PANTHER" id="PTHR31532:SF10">
    <property type="entry name" value="BIORIENTATION OF CHROMOSOMES IN CELL DIVISION PROTEIN 1-LIKE 1"/>
    <property type="match status" value="1"/>
</dbReference>
<name>A0A815Q5S1_9BILA</name>
<feature type="compositionally biased region" description="Basic and acidic residues" evidence="1">
    <location>
        <begin position="277"/>
        <end position="293"/>
    </location>
</feature>
<reference evidence="3" key="1">
    <citation type="submission" date="2021-02" db="EMBL/GenBank/DDBJ databases">
        <authorList>
            <person name="Nowell W R."/>
        </authorList>
    </citation>
    <scope>NUCLEOTIDE SEQUENCE</scope>
</reference>
<gene>
    <name evidence="3" type="ORF">IZO911_LOCUS42809</name>
</gene>
<dbReference type="Proteomes" id="UP000663860">
    <property type="component" value="Unassembled WGS sequence"/>
</dbReference>
<evidence type="ECO:0000313" key="4">
    <source>
        <dbReference type="Proteomes" id="UP000663860"/>
    </source>
</evidence>
<evidence type="ECO:0000256" key="1">
    <source>
        <dbReference type="SAM" id="MobiDB-lite"/>
    </source>
</evidence>
<protein>
    <recommendedName>
        <fullName evidence="2">BOD1/SHG1 domain-containing protein</fullName>
    </recommendedName>
</protein>
<dbReference type="AlphaFoldDB" id="A0A815Q5S1"/>
<dbReference type="InterPro" id="IPR055264">
    <property type="entry name" value="BOD1/SHG1_dom"/>
</dbReference>
<feature type="compositionally biased region" description="Low complexity" evidence="1">
    <location>
        <begin position="417"/>
        <end position="427"/>
    </location>
</feature>
<proteinExistence type="predicted"/>
<feature type="compositionally biased region" description="Low complexity" evidence="1">
    <location>
        <begin position="217"/>
        <end position="234"/>
    </location>
</feature>
<dbReference type="Pfam" id="PF05205">
    <property type="entry name" value="COMPASS-Shg1"/>
    <property type="match status" value="1"/>
</dbReference>